<reference evidence="2 3" key="3">
    <citation type="submission" date="2019-11" db="EMBL/GenBank/DDBJ databases">
        <title>A de novo genome assembly of a pear dwarfing rootstock.</title>
        <authorList>
            <person name="Wang F."/>
            <person name="Wang J."/>
            <person name="Li S."/>
            <person name="Zhang Y."/>
            <person name="Fang M."/>
            <person name="Ma L."/>
            <person name="Zhao Y."/>
            <person name="Jiang S."/>
        </authorList>
    </citation>
    <scope>NUCLEOTIDE SEQUENCE [LARGE SCALE GENOMIC DNA]</scope>
    <source>
        <strain evidence="2">S2</strain>
        <tissue evidence="2">Leaf</tissue>
    </source>
</reference>
<dbReference type="AlphaFoldDB" id="A0A5N5FES8"/>
<feature type="region of interest" description="Disordered" evidence="1">
    <location>
        <begin position="46"/>
        <end position="77"/>
    </location>
</feature>
<feature type="compositionally biased region" description="Gly residues" evidence="1">
    <location>
        <begin position="66"/>
        <end position="77"/>
    </location>
</feature>
<accession>A0A5N5FES8</accession>
<protein>
    <submittedName>
        <fullName evidence="2">Oligomeric Golgi complex subunit 5-like</fullName>
    </submittedName>
</protein>
<comment type="caution">
    <text evidence="2">The sequence shown here is derived from an EMBL/GenBank/DDBJ whole genome shotgun (WGS) entry which is preliminary data.</text>
</comment>
<gene>
    <name evidence="2" type="ORF">D8674_010013</name>
</gene>
<keyword evidence="3" id="KW-1185">Reference proteome</keyword>
<organism evidence="2 3">
    <name type="scientific">Pyrus ussuriensis x Pyrus communis</name>
    <dbReference type="NCBI Taxonomy" id="2448454"/>
    <lineage>
        <taxon>Eukaryota</taxon>
        <taxon>Viridiplantae</taxon>
        <taxon>Streptophyta</taxon>
        <taxon>Embryophyta</taxon>
        <taxon>Tracheophyta</taxon>
        <taxon>Spermatophyta</taxon>
        <taxon>Magnoliopsida</taxon>
        <taxon>eudicotyledons</taxon>
        <taxon>Gunneridae</taxon>
        <taxon>Pentapetalae</taxon>
        <taxon>rosids</taxon>
        <taxon>fabids</taxon>
        <taxon>Rosales</taxon>
        <taxon>Rosaceae</taxon>
        <taxon>Amygdaloideae</taxon>
        <taxon>Maleae</taxon>
        <taxon>Pyrus</taxon>
    </lineage>
</organism>
<feature type="region of interest" description="Disordered" evidence="1">
    <location>
        <begin position="140"/>
        <end position="159"/>
    </location>
</feature>
<name>A0A5N5FES8_9ROSA</name>
<proteinExistence type="predicted"/>
<evidence type="ECO:0000256" key="1">
    <source>
        <dbReference type="SAM" id="MobiDB-lite"/>
    </source>
</evidence>
<reference evidence="3" key="2">
    <citation type="submission" date="2019-10" db="EMBL/GenBank/DDBJ databases">
        <title>A de novo genome assembly of a pear dwarfing rootstock.</title>
        <authorList>
            <person name="Wang F."/>
            <person name="Wang J."/>
            <person name="Li S."/>
            <person name="Zhang Y."/>
            <person name="Fang M."/>
            <person name="Ma L."/>
            <person name="Zhao Y."/>
            <person name="Jiang S."/>
        </authorList>
    </citation>
    <scope>NUCLEOTIDE SEQUENCE [LARGE SCALE GENOMIC DNA]</scope>
</reference>
<dbReference type="Proteomes" id="UP000327157">
    <property type="component" value="Chromosome 13"/>
</dbReference>
<sequence length="159" mass="16878">MTSKGILKSVFGSTAQGDGQLDTDWVILSCPWIRIFPPFGPLLSGDKGGMEGQASGELRSSVANGGLEGDNGGSYGGKGRELGVVEENQLGKKVGMVGEDLRVERKEGTGCRREGVEKMHKFLNFFLVFVEFLRMATQKNKGGGGGGDNASMVDVNRSC</sequence>
<evidence type="ECO:0000313" key="2">
    <source>
        <dbReference type="EMBL" id="KAB2599742.1"/>
    </source>
</evidence>
<evidence type="ECO:0000313" key="3">
    <source>
        <dbReference type="Proteomes" id="UP000327157"/>
    </source>
</evidence>
<reference evidence="2 3" key="1">
    <citation type="submission" date="2019-09" db="EMBL/GenBank/DDBJ databases">
        <authorList>
            <person name="Ou C."/>
        </authorList>
    </citation>
    <scope>NUCLEOTIDE SEQUENCE [LARGE SCALE GENOMIC DNA]</scope>
    <source>
        <strain evidence="2">S2</strain>
        <tissue evidence="2">Leaf</tissue>
    </source>
</reference>
<dbReference type="EMBL" id="SMOL01000753">
    <property type="protein sequence ID" value="KAB2599742.1"/>
    <property type="molecule type" value="Genomic_DNA"/>
</dbReference>